<dbReference type="AlphaFoldDB" id="A0A1C7H230"/>
<evidence type="ECO:0000313" key="5">
    <source>
        <dbReference type="Proteomes" id="UP000092631"/>
    </source>
</evidence>
<dbReference type="Pfam" id="PF09587">
    <property type="entry name" value="PGA_cap"/>
    <property type="match status" value="1"/>
</dbReference>
<evidence type="ECO:0000256" key="1">
    <source>
        <dbReference type="ARBA" id="ARBA00005662"/>
    </source>
</evidence>
<dbReference type="SMART" id="SM00854">
    <property type="entry name" value="PGA_cap"/>
    <property type="match status" value="1"/>
</dbReference>
<reference evidence="4 6" key="3">
    <citation type="submission" date="2019-04" db="EMBL/GenBank/DDBJ databases">
        <title>Microbes associate with the intestines of laboratory mice.</title>
        <authorList>
            <person name="Navarre W."/>
            <person name="Wong E."/>
            <person name="Huang K."/>
            <person name="Tropini C."/>
            <person name="Ng K."/>
            <person name="Yu B."/>
        </authorList>
    </citation>
    <scope>NUCLEOTIDE SEQUENCE [LARGE SCALE GENOMIC DNA]</scope>
    <source>
        <strain evidence="4 6">NM63_1-25</strain>
    </source>
</reference>
<feature type="domain" description="Capsule synthesis protein CapA" evidence="2">
    <location>
        <begin position="5"/>
        <end position="246"/>
    </location>
</feature>
<dbReference type="InterPro" id="IPR029052">
    <property type="entry name" value="Metallo-depent_PP-like"/>
</dbReference>
<organism evidence="3 5">
    <name type="scientific">Bacteroides caecimuris</name>
    <dbReference type="NCBI Taxonomy" id="1796613"/>
    <lineage>
        <taxon>Bacteria</taxon>
        <taxon>Pseudomonadati</taxon>
        <taxon>Bacteroidota</taxon>
        <taxon>Bacteroidia</taxon>
        <taxon>Bacteroidales</taxon>
        <taxon>Bacteroidaceae</taxon>
        <taxon>Bacteroides</taxon>
    </lineage>
</organism>
<dbReference type="InterPro" id="IPR052169">
    <property type="entry name" value="CW_Biosynth-Accessory"/>
</dbReference>
<dbReference type="PANTHER" id="PTHR33393">
    <property type="entry name" value="POLYGLUTAMINE SYNTHESIS ACCESSORY PROTEIN RV0574C-RELATED"/>
    <property type="match status" value="1"/>
</dbReference>
<evidence type="ECO:0000313" key="3">
    <source>
        <dbReference type="EMBL" id="ANU57860.1"/>
    </source>
</evidence>
<dbReference type="GeneID" id="82187465"/>
<evidence type="ECO:0000313" key="4">
    <source>
        <dbReference type="EMBL" id="TGY26983.1"/>
    </source>
</evidence>
<evidence type="ECO:0000259" key="2">
    <source>
        <dbReference type="SMART" id="SM00854"/>
    </source>
</evidence>
<dbReference type="EMBL" id="SRYX01000090">
    <property type="protein sequence ID" value="TGY26983.1"/>
    <property type="molecule type" value="Genomic_DNA"/>
</dbReference>
<reference evidence="5" key="1">
    <citation type="submission" date="2016-04" db="EMBL/GenBank/DDBJ databases">
        <title>Complete Genome Sequences of Twelve Strains of a Stable Defined Moderately Diverse Mouse Microbiota 2 (sDMDMm2).</title>
        <authorList>
            <person name="Uchimura Y."/>
            <person name="Wyss M."/>
            <person name="Brugiroux S."/>
            <person name="Limenitakis J.P."/>
            <person name="Stecher B."/>
            <person name="McCoy K.D."/>
            <person name="Macpherson A.J."/>
        </authorList>
    </citation>
    <scope>NUCLEOTIDE SEQUENCE [LARGE SCALE GENOMIC DNA]</scope>
    <source>
        <strain evidence="5">I48</strain>
    </source>
</reference>
<dbReference type="SUPFAM" id="SSF56300">
    <property type="entry name" value="Metallo-dependent phosphatases"/>
    <property type="match status" value="1"/>
</dbReference>
<proteinExistence type="inferred from homology"/>
<sequence>MKDLHISFVGDIMPGGVLAYQDRFYTDSIKEYLSGFDLRVATLEVAIGDNISFDEIKMKGRCNIIYSKNESIAKIVELNINIVSLANNHIFDLGFEGFENTIKLLGENKICYCGAGRNIEEARRPVLIEMHGKTIAFLAYCDYDFPTIGYVPIATENSYGINPLNIDSAVADIKKYKEKCDFVVILPHWGVEYNRFPTKKMKDYGKMMIDAGADLIIGSHAHIVQPSIRYKKKHIFYGLGNFLFPDFYMYPPRPIWYPSVVGDNHSMNITYDYPFPIKNPLKRVWREASRVGLMVEVVISKDFNISSRLSILRRDNIVELYTNKKLDRKLSLLSIIVSSPLYNGGTLIGKLMAKVNSLLFLIKK</sequence>
<dbReference type="RefSeq" id="WP_065538818.1">
    <property type="nucleotide sequence ID" value="NZ_CARILY010000042.1"/>
</dbReference>
<name>A0A1C7H230_9BACE</name>
<dbReference type="CDD" id="cd07381">
    <property type="entry name" value="MPP_CapA"/>
    <property type="match status" value="1"/>
</dbReference>
<accession>A0A1C7H230</accession>
<dbReference type="OrthoDB" id="9810906at2"/>
<accession>A0A4S2CH85</accession>
<dbReference type="KEGG" id="bcae:A4V03_09970"/>
<comment type="similarity">
    <text evidence="1">Belongs to the CapA family.</text>
</comment>
<dbReference type="EMBL" id="CP015401">
    <property type="protein sequence ID" value="ANU57860.1"/>
    <property type="molecule type" value="Genomic_DNA"/>
</dbReference>
<reference evidence="3" key="2">
    <citation type="submission" date="2017-04" db="EMBL/GenBank/DDBJ databases">
        <title>Complete Genome Sequences of Twelve Strains of a Stable Defined Moderately Diverse Mouse Microbiota 2 (sDMDMm2).</title>
        <authorList>
            <person name="Uchimura Y."/>
            <person name="Wyss M."/>
            <person name="Brugiroux S."/>
            <person name="Limenitakis J.P."/>
            <person name="Stecher B."/>
            <person name="McCoy K.D."/>
            <person name="Macpherson A.J."/>
        </authorList>
    </citation>
    <scope>NUCLEOTIDE SEQUENCE</scope>
    <source>
        <strain evidence="3">I48</strain>
    </source>
</reference>
<gene>
    <name evidence="3" type="ORF">A4V03_09970</name>
    <name evidence="4" type="ORF">E5353_16500</name>
</gene>
<dbReference type="InterPro" id="IPR019079">
    <property type="entry name" value="Capsule_synth_CapA"/>
</dbReference>
<evidence type="ECO:0000313" key="6">
    <source>
        <dbReference type="Proteomes" id="UP000309566"/>
    </source>
</evidence>
<dbReference type="Proteomes" id="UP000309566">
    <property type="component" value="Unassembled WGS sequence"/>
</dbReference>
<protein>
    <submittedName>
        <fullName evidence="4">CapA family protein</fullName>
    </submittedName>
</protein>
<dbReference type="Gene3D" id="3.60.21.10">
    <property type="match status" value="1"/>
</dbReference>
<dbReference type="PANTHER" id="PTHR33393:SF11">
    <property type="entry name" value="POLYGLUTAMINE SYNTHESIS ACCESSORY PROTEIN RV0574C-RELATED"/>
    <property type="match status" value="1"/>
</dbReference>
<dbReference type="Proteomes" id="UP000092631">
    <property type="component" value="Chromosome"/>
</dbReference>
<keyword evidence="5" id="KW-1185">Reference proteome</keyword>